<name>A0A068NRL0_FIMGI</name>
<reference evidence="6 7" key="1">
    <citation type="journal article" date="2014" name="PLoS ONE">
        <title>The first complete genome sequence of the class fimbriimonadia in the phylum armatimonadetes.</title>
        <authorList>
            <person name="Hu Z.Y."/>
            <person name="Wang Y.Z."/>
            <person name="Im W.T."/>
            <person name="Wang S.Y."/>
            <person name="Zhao G.P."/>
            <person name="Zheng H.J."/>
            <person name="Quan Z.X."/>
        </authorList>
    </citation>
    <scope>NUCLEOTIDE SEQUENCE [LARGE SCALE GENOMIC DNA]</scope>
    <source>
        <strain evidence="6">Gsoil 348</strain>
    </source>
</reference>
<keyword evidence="6" id="KW-0413">Isomerase</keyword>
<dbReference type="InterPro" id="IPR036100">
    <property type="entry name" value="QueA_sf"/>
</dbReference>
<keyword evidence="4 5" id="KW-0671">Queuosine biosynthesis</keyword>
<dbReference type="STRING" id="661478.OP10G_2805"/>
<keyword evidence="3 5" id="KW-0949">S-adenosyl-L-methionine</keyword>
<comment type="subunit">
    <text evidence="5">Monomer.</text>
</comment>
<keyword evidence="2 5" id="KW-0808">Transferase</keyword>
<organism evidence="6 7">
    <name type="scientific">Fimbriimonas ginsengisoli Gsoil 348</name>
    <dbReference type="NCBI Taxonomy" id="661478"/>
    <lineage>
        <taxon>Bacteria</taxon>
        <taxon>Bacillati</taxon>
        <taxon>Armatimonadota</taxon>
        <taxon>Fimbriimonadia</taxon>
        <taxon>Fimbriimonadales</taxon>
        <taxon>Fimbriimonadaceae</taxon>
        <taxon>Fimbriimonas</taxon>
    </lineage>
</organism>
<dbReference type="SUPFAM" id="SSF111337">
    <property type="entry name" value="QueA-like"/>
    <property type="match status" value="1"/>
</dbReference>
<dbReference type="Gene3D" id="2.40.10.240">
    <property type="entry name" value="QueA-like"/>
    <property type="match status" value="1"/>
</dbReference>
<sequence length="316" mass="35550">MDRAASRLLHLDRSTGEVRHRAFREVVDLLREGDLLVLNDTRVSAVRLIGHKPTGGTVEALLLREEAPGVYEALIKPGRRMRPGAEVLFEGELQAEVLEEREEGRKLLQFAPQADLKDRLSTFGLAPLPPYIHEALRDKERYQTVYGRHEGSAAAPTAGLHFTPEIFDVLARKGVETARVTLHVGLDTFRPVQAEDPSDHPIHGERCDISQETASKINGARGRIIAVGTTSVRTLETFAVDRRRVEPGERVSRLYIRPGYDFRIVDGMFTNFHMPRTTMLMMISAMAGRENVMKAYREALSESYRFLSFGDSMLIL</sequence>
<dbReference type="InterPro" id="IPR042118">
    <property type="entry name" value="QueA_dom1"/>
</dbReference>
<dbReference type="NCBIfam" id="NF001140">
    <property type="entry name" value="PRK00147.1"/>
    <property type="match status" value="1"/>
</dbReference>
<evidence type="ECO:0000256" key="3">
    <source>
        <dbReference type="ARBA" id="ARBA00022691"/>
    </source>
</evidence>
<dbReference type="PANTHER" id="PTHR30307">
    <property type="entry name" value="S-ADENOSYLMETHIONINE:TRNA RIBOSYLTRANSFERASE-ISOMERASE"/>
    <property type="match status" value="1"/>
</dbReference>
<dbReference type="UniPathway" id="UPA00392"/>
<dbReference type="HAMAP" id="MF_00113">
    <property type="entry name" value="QueA"/>
    <property type="match status" value="1"/>
</dbReference>
<evidence type="ECO:0000256" key="1">
    <source>
        <dbReference type="ARBA" id="ARBA00022490"/>
    </source>
</evidence>
<dbReference type="EMBL" id="CP007139">
    <property type="protein sequence ID" value="AIE86173.1"/>
    <property type="molecule type" value="Genomic_DNA"/>
</dbReference>
<dbReference type="KEGG" id="fgi:OP10G_2805"/>
<dbReference type="HOGENOM" id="CLU_039110_1_0_0"/>
<dbReference type="RefSeq" id="WP_265101623.1">
    <property type="nucleotide sequence ID" value="NZ_CP007139.1"/>
</dbReference>
<dbReference type="eggNOG" id="COG0809">
    <property type="taxonomic scope" value="Bacteria"/>
</dbReference>
<dbReference type="GO" id="GO:0005737">
    <property type="term" value="C:cytoplasm"/>
    <property type="evidence" value="ECO:0007669"/>
    <property type="project" value="UniProtKB-SubCell"/>
</dbReference>
<dbReference type="GO" id="GO:0051075">
    <property type="term" value="F:S-adenosylmethionine:tRNA ribosyltransferase-isomerase activity"/>
    <property type="evidence" value="ECO:0007669"/>
    <property type="project" value="UniProtKB-EC"/>
</dbReference>
<dbReference type="NCBIfam" id="TIGR00113">
    <property type="entry name" value="queA"/>
    <property type="match status" value="1"/>
</dbReference>
<comment type="similarity">
    <text evidence="5">Belongs to the QueA family.</text>
</comment>
<evidence type="ECO:0000313" key="6">
    <source>
        <dbReference type="EMBL" id="AIE86173.1"/>
    </source>
</evidence>
<evidence type="ECO:0000256" key="5">
    <source>
        <dbReference type="HAMAP-Rule" id="MF_00113"/>
    </source>
</evidence>
<evidence type="ECO:0000256" key="4">
    <source>
        <dbReference type="ARBA" id="ARBA00022785"/>
    </source>
</evidence>
<comment type="catalytic activity">
    <reaction evidence="5">
        <text>7-aminomethyl-7-carbaguanosine(34) in tRNA + S-adenosyl-L-methionine = epoxyqueuosine(34) in tRNA + adenine + L-methionine + 2 H(+)</text>
        <dbReference type="Rhea" id="RHEA:32155"/>
        <dbReference type="Rhea" id="RHEA-COMP:10342"/>
        <dbReference type="Rhea" id="RHEA-COMP:18582"/>
        <dbReference type="ChEBI" id="CHEBI:15378"/>
        <dbReference type="ChEBI" id="CHEBI:16708"/>
        <dbReference type="ChEBI" id="CHEBI:57844"/>
        <dbReference type="ChEBI" id="CHEBI:59789"/>
        <dbReference type="ChEBI" id="CHEBI:82833"/>
        <dbReference type="ChEBI" id="CHEBI:194443"/>
        <dbReference type="EC" id="2.4.99.17"/>
    </reaction>
</comment>
<evidence type="ECO:0000313" key="7">
    <source>
        <dbReference type="Proteomes" id="UP000027982"/>
    </source>
</evidence>
<proteinExistence type="inferred from homology"/>
<dbReference type="InterPro" id="IPR003699">
    <property type="entry name" value="QueA"/>
</dbReference>
<dbReference type="FunFam" id="2.40.10.240:FF:000002">
    <property type="entry name" value="S-adenosylmethionine:tRNA ribosyltransferase-isomerase"/>
    <property type="match status" value="1"/>
</dbReference>
<accession>A0A068NRL0</accession>
<dbReference type="AlphaFoldDB" id="A0A068NRL0"/>
<keyword evidence="1 5" id="KW-0963">Cytoplasm</keyword>
<dbReference type="Proteomes" id="UP000027982">
    <property type="component" value="Chromosome"/>
</dbReference>
<keyword evidence="7" id="KW-1185">Reference proteome</keyword>
<comment type="function">
    <text evidence="5">Transfers and isomerizes the ribose moiety from AdoMet to the 7-aminomethyl group of 7-deazaguanine (preQ1-tRNA) to give epoxyqueuosine (oQ-tRNA).</text>
</comment>
<comment type="subcellular location">
    <subcellularLocation>
        <location evidence="5">Cytoplasm</location>
    </subcellularLocation>
</comment>
<gene>
    <name evidence="5" type="primary">queA</name>
    <name evidence="6" type="ORF">OP10G_2805</name>
</gene>
<protein>
    <recommendedName>
        <fullName evidence="5">S-adenosylmethionine:tRNA ribosyltransferase-isomerase</fullName>
        <ecNumber evidence="5">2.4.99.17</ecNumber>
    </recommendedName>
    <alternativeName>
        <fullName evidence="5">Queuosine biosynthesis protein QueA</fullName>
    </alternativeName>
</protein>
<dbReference type="Pfam" id="PF02547">
    <property type="entry name" value="Queuosine_synth"/>
    <property type="match status" value="1"/>
</dbReference>
<comment type="pathway">
    <text evidence="5">tRNA modification; tRNA-queuosine biosynthesis.</text>
</comment>
<evidence type="ECO:0000256" key="2">
    <source>
        <dbReference type="ARBA" id="ARBA00022679"/>
    </source>
</evidence>
<dbReference type="GO" id="GO:0008616">
    <property type="term" value="P:tRNA queuosine(34) biosynthetic process"/>
    <property type="evidence" value="ECO:0007669"/>
    <property type="project" value="UniProtKB-UniRule"/>
</dbReference>
<dbReference type="PANTHER" id="PTHR30307:SF0">
    <property type="entry name" value="S-ADENOSYLMETHIONINE:TRNA RIBOSYLTRANSFERASE-ISOMERASE"/>
    <property type="match status" value="1"/>
</dbReference>
<dbReference type="InterPro" id="IPR042119">
    <property type="entry name" value="QueA_dom2"/>
</dbReference>
<dbReference type="Gene3D" id="3.40.1780.10">
    <property type="entry name" value="QueA-like"/>
    <property type="match status" value="1"/>
</dbReference>
<dbReference type="EC" id="2.4.99.17" evidence="5"/>